<feature type="compositionally biased region" description="Low complexity" evidence="1">
    <location>
        <begin position="138"/>
        <end position="150"/>
    </location>
</feature>
<dbReference type="Pfam" id="PF07245">
    <property type="entry name" value="Phlebovirus_G2"/>
    <property type="match status" value="1"/>
</dbReference>
<evidence type="ECO:0000256" key="1">
    <source>
        <dbReference type="SAM" id="MobiDB-lite"/>
    </source>
</evidence>
<sequence>MLQTRRQTEEALRSSHMFTEKFWKAWSQQYLTALREHHIRKLPGSHGTPKQPQPDDVVLIADTNLPRNSWKIGRITSVTTNMDGAVREAHLIMPNRRTTKRPINQLIPLELNDPPQERDTQETTTHQPSAPIDDKTADAQATSSTQAEAQNRAQRYSLRNRPRVDYDMLHRGGLLPILCLMSILTLSNGTFANPTKPPVTMGMDSTRGTIQCTDGGVLITTANVTSYELCAEGYCIVRDNPPAMETLQIPPEITLHKHTIHWKVSNGKKLKTIEKTCPASPFCSRVDCWFCTANVFNPECQPRTAIITMAVIIYIAVAFLYTICYIPVVIGRPCRIFFHGCRLVIAFVWGTVQALAQLLRRNGANRYRRRQSRTGFIPLVLIFGLLCLGRCCQDVDILEHRTLVCSMSTAHRSLCKIDVTELIKLNTFNKEACFRIYHQGHLVKEIRLQWIKLTLTCKKETTMFTRHTQQRVLDSKRCSDAGSCKDLKCAGINTTTLVTELKPANEYPGLTFCSESCGGPGCGCWHWDSGCLFYRIYSKPLSKDIFEIFRCSRWNEEILVEVSVTKYGSRTKLTTASLTPSIPHMIDSMKFTITSLTIPPTPALQSHFITEGKHVALWKNAYSPTLQCASKQEAENLQCEVHPTCSCQPAEMMVNCVCTNYNLIDDFNGQLENRLPVRRPWITFEEDHTAEGVSVRATIPNLSTAEILVTVNDEFDKSVKEVTDSICKVDTTEITGCYNCPQGATAEITCISQEDETVAEIHCEDYTFSVPCTAKGTVSSLLFNFQRAQVYRSCTSACGTTKTGFKISGILHSCTFHKKRGCRESLLQALPCGHQPHGTVLQRKQPSTKGN</sequence>
<dbReference type="AlphaFoldDB" id="A0A2G9TZU4"/>
<evidence type="ECO:0008006" key="7">
    <source>
        <dbReference type="Google" id="ProtNLM"/>
    </source>
</evidence>
<protein>
    <recommendedName>
        <fullName evidence="7">Phlebovirus glycoprotein G2 fusion domain-containing protein</fullName>
    </recommendedName>
</protein>
<feature type="region of interest" description="Disordered" evidence="1">
    <location>
        <begin position="108"/>
        <end position="158"/>
    </location>
</feature>
<evidence type="ECO:0000313" key="6">
    <source>
        <dbReference type="Proteomes" id="UP000230423"/>
    </source>
</evidence>
<evidence type="ECO:0000259" key="4">
    <source>
        <dbReference type="Pfam" id="PF18701"/>
    </source>
</evidence>
<feature type="transmembrane region" description="Helical" evidence="2">
    <location>
        <begin position="336"/>
        <end position="356"/>
    </location>
</feature>
<dbReference type="Gene3D" id="2.60.40.3770">
    <property type="match status" value="1"/>
</dbReference>
<evidence type="ECO:0000313" key="5">
    <source>
        <dbReference type="EMBL" id="PIO62972.1"/>
    </source>
</evidence>
<evidence type="ECO:0000256" key="2">
    <source>
        <dbReference type="SAM" id="Phobius"/>
    </source>
</evidence>
<dbReference type="OrthoDB" id="5868619at2759"/>
<feature type="domain" description="Phlebovirus glycoprotein G2 fusion" evidence="3">
    <location>
        <begin position="392"/>
        <end position="708"/>
    </location>
</feature>
<organism evidence="5 6">
    <name type="scientific">Teladorsagia circumcincta</name>
    <name type="common">Brown stomach worm</name>
    <name type="synonym">Ostertagia circumcincta</name>
    <dbReference type="NCBI Taxonomy" id="45464"/>
    <lineage>
        <taxon>Eukaryota</taxon>
        <taxon>Metazoa</taxon>
        <taxon>Ecdysozoa</taxon>
        <taxon>Nematoda</taxon>
        <taxon>Chromadorea</taxon>
        <taxon>Rhabditida</taxon>
        <taxon>Rhabditina</taxon>
        <taxon>Rhabditomorpha</taxon>
        <taxon>Strongyloidea</taxon>
        <taxon>Trichostrongylidae</taxon>
        <taxon>Teladorsagia</taxon>
    </lineage>
</organism>
<gene>
    <name evidence="5" type="ORF">TELCIR_15448</name>
</gene>
<dbReference type="InterPro" id="IPR009878">
    <property type="entry name" value="Phlebovirus_G2_fusion"/>
</dbReference>
<keyword evidence="6" id="KW-1185">Reference proteome</keyword>
<dbReference type="Pfam" id="PF18701">
    <property type="entry name" value="DUF5641"/>
    <property type="match status" value="1"/>
</dbReference>
<keyword evidence="2" id="KW-0472">Membrane</keyword>
<dbReference type="PANTHER" id="PTHR47331">
    <property type="entry name" value="PHD-TYPE DOMAIN-CONTAINING PROTEIN"/>
    <property type="match status" value="1"/>
</dbReference>
<keyword evidence="2" id="KW-1133">Transmembrane helix</keyword>
<dbReference type="Proteomes" id="UP000230423">
    <property type="component" value="Unassembled WGS sequence"/>
</dbReference>
<keyword evidence="2" id="KW-0812">Transmembrane</keyword>
<proteinExistence type="predicted"/>
<feature type="transmembrane region" description="Helical" evidence="2">
    <location>
        <begin position="306"/>
        <end position="330"/>
    </location>
</feature>
<feature type="domain" description="DUF5641" evidence="4">
    <location>
        <begin position="15"/>
        <end position="109"/>
    </location>
</feature>
<dbReference type="EMBL" id="KZ351437">
    <property type="protein sequence ID" value="PIO62972.1"/>
    <property type="molecule type" value="Genomic_DNA"/>
</dbReference>
<accession>A0A2G9TZU4</accession>
<evidence type="ECO:0000259" key="3">
    <source>
        <dbReference type="Pfam" id="PF07245"/>
    </source>
</evidence>
<reference evidence="5 6" key="1">
    <citation type="submission" date="2015-09" db="EMBL/GenBank/DDBJ databases">
        <title>Draft genome of the parasitic nematode Teladorsagia circumcincta isolate WARC Sus (inbred).</title>
        <authorList>
            <person name="Mitreva M."/>
        </authorList>
    </citation>
    <scope>NUCLEOTIDE SEQUENCE [LARGE SCALE GENOMIC DNA]</scope>
    <source>
        <strain evidence="5 6">S</strain>
    </source>
</reference>
<name>A0A2G9TZU4_TELCI</name>
<dbReference type="InterPro" id="IPR040676">
    <property type="entry name" value="DUF5641"/>
</dbReference>